<dbReference type="PANTHER" id="PTHR32285">
    <property type="entry name" value="PROTEIN TRICHOME BIREFRINGENCE-LIKE 9-RELATED"/>
    <property type="match status" value="1"/>
</dbReference>
<dbReference type="PANTHER" id="PTHR32285:SF372">
    <property type="entry name" value="PROTEIN TRICHOME BIREFRINGENCE-LIKE 43"/>
    <property type="match status" value="1"/>
</dbReference>
<dbReference type="Proteomes" id="UP001153076">
    <property type="component" value="Unassembled WGS sequence"/>
</dbReference>
<dbReference type="InterPro" id="IPR029962">
    <property type="entry name" value="TBL"/>
</dbReference>
<evidence type="ECO:0000259" key="2">
    <source>
        <dbReference type="Pfam" id="PF13839"/>
    </source>
</evidence>
<name>A0A9Q1GMY5_9CARY</name>
<organism evidence="3 4">
    <name type="scientific">Carnegiea gigantea</name>
    <dbReference type="NCBI Taxonomy" id="171969"/>
    <lineage>
        <taxon>Eukaryota</taxon>
        <taxon>Viridiplantae</taxon>
        <taxon>Streptophyta</taxon>
        <taxon>Embryophyta</taxon>
        <taxon>Tracheophyta</taxon>
        <taxon>Spermatophyta</taxon>
        <taxon>Magnoliopsida</taxon>
        <taxon>eudicotyledons</taxon>
        <taxon>Gunneridae</taxon>
        <taxon>Pentapetalae</taxon>
        <taxon>Caryophyllales</taxon>
        <taxon>Cactineae</taxon>
        <taxon>Cactaceae</taxon>
        <taxon>Cactoideae</taxon>
        <taxon>Echinocereeae</taxon>
        <taxon>Carnegiea</taxon>
    </lineage>
</organism>
<sequence>MAVGSSFYVLLRPQMILKYTINPSILSIHMIHTSSMGADFIRSLRGKNVTFVGDSISLNQWQSLACMLHTCTPDTKYTLTRTSGLSNFAFLVYNDSLMFMRDGYPIKIETEKIGRVLELNSVRQGQSWKGIDTFVFNTWHWWLHTGRKQLWDFIEEGKEMHKYMDRLVAYDKGLRTSAGWVNMHLGSTTTKLYF</sequence>
<accession>A0A9Q1GMY5</accession>
<evidence type="ECO:0000313" key="4">
    <source>
        <dbReference type="Proteomes" id="UP001153076"/>
    </source>
</evidence>
<reference evidence="3" key="1">
    <citation type="submission" date="2022-04" db="EMBL/GenBank/DDBJ databases">
        <title>Carnegiea gigantea Genome sequencing and assembly v2.</title>
        <authorList>
            <person name="Copetti D."/>
            <person name="Sanderson M.J."/>
            <person name="Burquez A."/>
            <person name="Wojciechowski M.F."/>
        </authorList>
    </citation>
    <scope>NUCLEOTIDE SEQUENCE</scope>
    <source>
        <strain evidence="3">SGP5-SGP5p</strain>
        <tissue evidence="3">Aerial part</tissue>
    </source>
</reference>
<feature type="domain" description="Trichome birefringence-like C-terminal" evidence="2">
    <location>
        <begin position="37"/>
        <end position="194"/>
    </location>
</feature>
<keyword evidence="4" id="KW-1185">Reference proteome</keyword>
<evidence type="ECO:0000256" key="1">
    <source>
        <dbReference type="ARBA" id="ARBA00007727"/>
    </source>
</evidence>
<dbReference type="OrthoDB" id="630188at2759"/>
<dbReference type="InterPro" id="IPR026057">
    <property type="entry name" value="TBL_C"/>
</dbReference>
<dbReference type="EMBL" id="JAKOGI010001950">
    <property type="protein sequence ID" value="KAJ8423505.1"/>
    <property type="molecule type" value="Genomic_DNA"/>
</dbReference>
<dbReference type="GO" id="GO:0016413">
    <property type="term" value="F:O-acetyltransferase activity"/>
    <property type="evidence" value="ECO:0007669"/>
    <property type="project" value="InterPro"/>
</dbReference>
<comment type="similarity">
    <text evidence="1">Belongs to the PC-esterase family. TBL subfamily.</text>
</comment>
<dbReference type="GO" id="GO:0005794">
    <property type="term" value="C:Golgi apparatus"/>
    <property type="evidence" value="ECO:0007669"/>
    <property type="project" value="TreeGrafter"/>
</dbReference>
<proteinExistence type="inferred from homology"/>
<gene>
    <name evidence="3" type="ORF">Cgig2_023089</name>
</gene>
<dbReference type="AlphaFoldDB" id="A0A9Q1GMY5"/>
<evidence type="ECO:0000313" key="3">
    <source>
        <dbReference type="EMBL" id="KAJ8423505.1"/>
    </source>
</evidence>
<dbReference type="Pfam" id="PF13839">
    <property type="entry name" value="PC-Esterase"/>
    <property type="match status" value="1"/>
</dbReference>
<protein>
    <recommendedName>
        <fullName evidence="2">Trichome birefringence-like C-terminal domain-containing protein</fullName>
    </recommendedName>
</protein>
<comment type="caution">
    <text evidence="3">The sequence shown here is derived from an EMBL/GenBank/DDBJ whole genome shotgun (WGS) entry which is preliminary data.</text>
</comment>